<evidence type="ECO:0000256" key="7">
    <source>
        <dbReference type="ARBA" id="ARBA00022574"/>
    </source>
</evidence>
<gene>
    <name evidence="20" type="ORF">WJX73_000987</name>
</gene>
<dbReference type="SMART" id="SM00504">
    <property type="entry name" value="Ubox"/>
    <property type="match status" value="1"/>
</dbReference>
<name>A0AAW1NT94_9CHLO</name>
<evidence type="ECO:0000256" key="18">
    <source>
        <dbReference type="RuleBase" id="RU367101"/>
    </source>
</evidence>
<evidence type="ECO:0000256" key="16">
    <source>
        <dbReference type="ARBA" id="ARBA00023242"/>
    </source>
</evidence>
<dbReference type="Proteomes" id="UP001465755">
    <property type="component" value="Unassembled WGS sequence"/>
</dbReference>
<evidence type="ECO:0000256" key="17">
    <source>
        <dbReference type="PROSITE-ProRule" id="PRU00221"/>
    </source>
</evidence>
<evidence type="ECO:0000256" key="3">
    <source>
        <dbReference type="ARBA" id="ARBA00004906"/>
    </source>
</evidence>
<dbReference type="AlphaFoldDB" id="A0AAW1NT94"/>
<evidence type="ECO:0000256" key="13">
    <source>
        <dbReference type="ARBA" id="ARBA00022786"/>
    </source>
</evidence>
<evidence type="ECO:0000256" key="6">
    <source>
        <dbReference type="ARBA" id="ARBA00015618"/>
    </source>
</evidence>
<dbReference type="Pfam" id="PF00400">
    <property type="entry name" value="WD40"/>
    <property type="match status" value="4"/>
</dbReference>
<organism evidence="20 21">
    <name type="scientific">Symbiochloris irregularis</name>
    <dbReference type="NCBI Taxonomy" id="706552"/>
    <lineage>
        <taxon>Eukaryota</taxon>
        <taxon>Viridiplantae</taxon>
        <taxon>Chlorophyta</taxon>
        <taxon>core chlorophytes</taxon>
        <taxon>Trebouxiophyceae</taxon>
        <taxon>Trebouxiales</taxon>
        <taxon>Trebouxiaceae</taxon>
        <taxon>Symbiochloris</taxon>
    </lineage>
</organism>
<dbReference type="InterPro" id="IPR003613">
    <property type="entry name" value="Ubox_domain"/>
</dbReference>
<dbReference type="InterPro" id="IPR015943">
    <property type="entry name" value="WD40/YVTN_repeat-like_dom_sf"/>
</dbReference>
<keyword evidence="9 18" id="KW-0808">Transferase</keyword>
<evidence type="ECO:0000256" key="10">
    <source>
        <dbReference type="ARBA" id="ARBA00022728"/>
    </source>
</evidence>
<feature type="repeat" description="WD" evidence="17">
    <location>
        <begin position="355"/>
        <end position="388"/>
    </location>
</feature>
<reference evidence="20 21" key="1">
    <citation type="journal article" date="2024" name="Nat. Commun.">
        <title>Phylogenomics reveals the evolutionary origins of lichenization in chlorophyte algae.</title>
        <authorList>
            <person name="Puginier C."/>
            <person name="Libourel C."/>
            <person name="Otte J."/>
            <person name="Skaloud P."/>
            <person name="Haon M."/>
            <person name="Grisel S."/>
            <person name="Petersen M."/>
            <person name="Berrin J.G."/>
            <person name="Delaux P.M."/>
            <person name="Dal Grande F."/>
            <person name="Keller J."/>
        </authorList>
    </citation>
    <scope>NUCLEOTIDE SEQUENCE [LARGE SCALE GENOMIC DNA]</scope>
    <source>
        <strain evidence="20 21">SAG 2036</strain>
    </source>
</reference>
<dbReference type="SUPFAM" id="SSF57850">
    <property type="entry name" value="RING/U-box"/>
    <property type="match status" value="1"/>
</dbReference>
<dbReference type="GO" id="GO:0070534">
    <property type="term" value="P:protein K63-linked ubiquitination"/>
    <property type="evidence" value="ECO:0007669"/>
    <property type="project" value="UniProtKB-UniRule"/>
</dbReference>
<dbReference type="InterPro" id="IPR055340">
    <property type="entry name" value="RING-Ubox_PRP19"/>
</dbReference>
<evidence type="ECO:0000256" key="5">
    <source>
        <dbReference type="ARBA" id="ARBA00012483"/>
    </source>
</evidence>
<keyword evidence="11" id="KW-0677">Repeat</keyword>
<feature type="repeat" description="WD" evidence="17">
    <location>
        <begin position="389"/>
        <end position="429"/>
    </location>
</feature>
<proteinExistence type="inferred from homology"/>
<keyword evidence="21" id="KW-1185">Reference proteome</keyword>
<dbReference type="Gene3D" id="3.30.40.10">
    <property type="entry name" value="Zinc/RING finger domain, C3HC4 (zinc finger)"/>
    <property type="match status" value="1"/>
</dbReference>
<keyword evidence="10 18" id="KW-0747">Spliceosome</keyword>
<dbReference type="PROSITE" id="PS00678">
    <property type="entry name" value="WD_REPEATS_1"/>
    <property type="match status" value="2"/>
</dbReference>
<dbReference type="InterPro" id="IPR019775">
    <property type="entry name" value="WD40_repeat_CS"/>
</dbReference>
<feature type="repeat" description="WD" evidence="17">
    <location>
        <begin position="258"/>
        <end position="299"/>
    </location>
</feature>
<evidence type="ECO:0000256" key="8">
    <source>
        <dbReference type="ARBA" id="ARBA00022664"/>
    </source>
</evidence>
<dbReference type="SMART" id="SM00320">
    <property type="entry name" value="WD40"/>
    <property type="match status" value="6"/>
</dbReference>
<comment type="function">
    <text evidence="18">Ubiquitin-protein ligase which is mainly involved pre-mRNA splicing and DNA repair. Required for pre-mRNA splicing as component of the spliceosome.</text>
</comment>
<keyword evidence="12 18" id="KW-0227">DNA damage</keyword>
<dbReference type="PANTHER" id="PTHR43995:SF1">
    <property type="entry name" value="PRE-MRNA-PROCESSING FACTOR 19"/>
    <property type="match status" value="1"/>
</dbReference>
<keyword evidence="16 18" id="KW-0539">Nucleus</keyword>
<dbReference type="PROSITE" id="PS51698">
    <property type="entry name" value="U_BOX"/>
    <property type="match status" value="1"/>
</dbReference>
<dbReference type="InterPro" id="IPR001680">
    <property type="entry name" value="WD40_rpt"/>
</dbReference>
<evidence type="ECO:0000256" key="9">
    <source>
        <dbReference type="ARBA" id="ARBA00022679"/>
    </source>
</evidence>
<evidence type="ECO:0000256" key="11">
    <source>
        <dbReference type="ARBA" id="ARBA00022737"/>
    </source>
</evidence>
<dbReference type="GO" id="GO:0000398">
    <property type="term" value="P:mRNA splicing, via spliceosome"/>
    <property type="evidence" value="ECO:0007669"/>
    <property type="project" value="InterPro"/>
</dbReference>
<accession>A0AAW1NT94</accession>
<evidence type="ECO:0000256" key="12">
    <source>
        <dbReference type="ARBA" id="ARBA00022763"/>
    </source>
</evidence>
<dbReference type="PANTHER" id="PTHR43995">
    <property type="entry name" value="PRE-MRNA-PROCESSING FACTOR 19"/>
    <property type="match status" value="1"/>
</dbReference>
<keyword evidence="7 17" id="KW-0853">WD repeat</keyword>
<feature type="domain" description="U-box" evidence="19">
    <location>
        <begin position="1"/>
        <end position="72"/>
    </location>
</feature>
<dbReference type="Pfam" id="PF08606">
    <property type="entry name" value="Prp19"/>
    <property type="match status" value="1"/>
</dbReference>
<evidence type="ECO:0000313" key="20">
    <source>
        <dbReference type="EMBL" id="KAK9791122.1"/>
    </source>
</evidence>
<dbReference type="CDD" id="cd16656">
    <property type="entry name" value="RING-Ubox_PRP19"/>
    <property type="match status" value="1"/>
</dbReference>
<dbReference type="CDD" id="cd00200">
    <property type="entry name" value="WD40"/>
    <property type="match status" value="1"/>
</dbReference>
<keyword evidence="8 18" id="KW-0507">mRNA processing</keyword>
<dbReference type="PROSITE" id="PS50082">
    <property type="entry name" value="WD_REPEATS_2"/>
    <property type="match status" value="3"/>
</dbReference>
<dbReference type="EC" id="2.3.2.27" evidence="5 18"/>
<dbReference type="EMBL" id="JALJOQ010000183">
    <property type="protein sequence ID" value="KAK9791122.1"/>
    <property type="molecule type" value="Genomic_DNA"/>
</dbReference>
<dbReference type="InterPro" id="IPR013915">
    <property type="entry name" value="Prp19_cc"/>
</dbReference>
<evidence type="ECO:0000256" key="4">
    <source>
        <dbReference type="ARBA" id="ARBA00006388"/>
    </source>
</evidence>
<comment type="similarity">
    <text evidence="4 18">Belongs to the WD repeat PRP19 family.</text>
</comment>
<protein>
    <recommendedName>
        <fullName evidence="6 18">Pre-mRNA-processing factor 19</fullName>
        <ecNumber evidence="5 18">2.3.2.27</ecNumber>
    </recommendedName>
</protein>
<dbReference type="InterPro" id="IPR038959">
    <property type="entry name" value="Prp19"/>
</dbReference>
<evidence type="ECO:0000256" key="1">
    <source>
        <dbReference type="ARBA" id="ARBA00000900"/>
    </source>
</evidence>
<comment type="pathway">
    <text evidence="3 18">Protein modification; protein ubiquitination.</text>
</comment>
<comment type="catalytic activity">
    <reaction evidence="1 18">
        <text>S-ubiquitinyl-[E2 ubiquitin-conjugating enzyme]-L-cysteine + [acceptor protein]-L-lysine = [E2 ubiquitin-conjugating enzyme]-L-cysteine + N(6)-ubiquitinyl-[acceptor protein]-L-lysine.</text>
        <dbReference type="EC" id="2.3.2.27"/>
    </reaction>
</comment>
<dbReference type="GO" id="GO:0071006">
    <property type="term" value="C:U2-type catalytic step 1 spliceosome"/>
    <property type="evidence" value="ECO:0007669"/>
    <property type="project" value="TreeGrafter"/>
</dbReference>
<evidence type="ECO:0000256" key="14">
    <source>
        <dbReference type="ARBA" id="ARBA00023187"/>
    </source>
</evidence>
<comment type="subunit">
    <text evidence="18">Homotetramer.</text>
</comment>
<dbReference type="InterPro" id="IPR013083">
    <property type="entry name" value="Znf_RING/FYVE/PHD"/>
</dbReference>
<keyword evidence="13 18" id="KW-0833">Ubl conjugation pathway</keyword>
<dbReference type="PROSITE" id="PS50294">
    <property type="entry name" value="WD_REPEATS_REGION"/>
    <property type="match status" value="2"/>
</dbReference>
<evidence type="ECO:0000313" key="21">
    <source>
        <dbReference type="Proteomes" id="UP001465755"/>
    </source>
</evidence>
<dbReference type="SUPFAM" id="SSF50978">
    <property type="entry name" value="WD40 repeat-like"/>
    <property type="match status" value="1"/>
</dbReference>
<dbReference type="InterPro" id="IPR036322">
    <property type="entry name" value="WD40_repeat_dom_sf"/>
</dbReference>
<evidence type="ECO:0000256" key="15">
    <source>
        <dbReference type="ARBA" id="ARBA00023204"/>
    </source>
</evidence>
<dbReference type="GO" id="GO:0061630">
    <property type="term" value="F:ubiquitin protein ligase activity"/>
    <property type="evidence" value="ECO:0007669"/>
    <property type="project" value="UniProtKB-UniRule"/>
</dbReference>
<keyword evidence="14 18" id="KW-0508">mRNA splicing</keyword>
<sequence length="563" mass="61341">MSMFCAISGHVPEEPVVSRSTGHLYEKRLIEKYIQDNGKDPITQEALALDDLLPLKTNKAVKARPSPATSIPGMLNLFQGEWDALMLEMHQIRQALSTARQELSFSLYMQDAATRVIARLVRERDLARHMAESAQQALEASPAAAHLANGKRPHDDVEMEDAKRTKAGITADVIQAMTDLSQQLLQTRKKRIVSPTLTPLEGVQGFRLLESHPLHKTTQGGIVAVDRAPDKPKLLATAGTDHAVHLFDRDTSRITHNLIGHSKKVTDVKFLKSSTSLVTSSADKTVRLWNLNSDMGTYQPTTFTDQAADVTAIAVHASRDYFITASLDKTWCFYDAATALCMQQVADPAVEAGFTAASLHPDGLILGTGTQDSLVRIWDVRFQKNRASFEGHKGAVTSLSFSENGYYLATAASDGVKLWDLRKLKSFRTLTPYETGTASAVQFDHSGLYLAVAGTEDTRVYGTKQDWALLTRVTDFPAKGAYSLRWGPEAACLKALRSSNNLVDAKPFSSLTEATPARRKICCQVSSVAGRAALLNSRADPGSVSFVSLPACPQAPDAPTGRC</sequence>
<evidence type="ECO:0000259" key="19">
    <source>
        <dbReference type="PROSITE" id="PS51698"/>
    </source>
</evidence>
<dbReference type="GO" id="GO:0006281">
    <property type="term" value="P:DNA repair"/>
    <property type="evidence" value="ECO:0007669"/>
    <property type="project" value="UniProtKB-KW"/>
</dbReference>
<dbReference type="GO" id="GO:0000974">
    <property type="term" value="C:Prp19 complex"/>
    <property type="evidence" value="ECO:0007669"/>
    <property type="project" value="UniProtKB-UniRule"/>
</dbReference>
<dbReference type="GO" id="GO:0005737">
    <property type="term" value="C:cytoplasm"/>
    <property type="evidence" value="ECO:0007669"/>
    <property type="project" value="TreeGrafter"/>
</dbReference>
<comment type="caution">
    <text evidence="20">The sequence shown here is derived from an EMBL/GenBank/DDBJ whole genome shotgun (WGS) entry which is preliminary data.</text>
</comment>
<keyword evidence="15 18" id="KW-0234">DNA repair</keyword>
<evidence type="ECO:0000256" key="2">
    <source>
        <dbReference type="ARBA" id="ARBA00004123"/>
    </source>
</evidence>
<dbReference type="FunFam" id="3.30.40.10:FF:000027">
    <property type="entry name" value="Pre-mRNA-processing factor 19, putative"/>
    <property type="match status" value="1"/>
</dbReference>
<dbReference type="Gene3D" id="2.130.10.10">
    <property type="entry name" value="YVTN repeat-like/Quinoprotein amine dehydrogenase"/>
    <property type="match status" value="1"/>
</dbReference>
<comment type="subcellular location">
    <subcellularLocation>
        <location evidence="2 18">Nucleus</location>
    </subcellularLocation>
</comment>